<dbReference type="EMBL" id="CP135443">
    <property type="protein sequence ID" value="WRY34974.1"/>
    <property type="molecule type" value="Genomic_DNA"/>
</dbReference>
<accession>A0ABZ1E4G2</accession>
<reference evidence="1 2" key="1">
    <citation type="submission" date="2023-09" db="EMBL/GenBank/DDBJ databases">
        <title>Thioclava shenzhenensis sp. nov., a multidrug resistant bacteria-antagonizing species isolated from coastal seawater.</title>
        <authorList>
            <person name="Long M."/>
        </authorList>
    </citation>
    <scope>NUCLEOTIDE SEQUENCE [LARGE SCALE GENOMIC DNA]</scope>
    <source>
        <strain evidence="1 2">FTW29</strain>
    </source>
</reference>
<name>A0ABZ1E4G2_9RHOB</name>
<gene>
    <name evidence="1" type="ORF">RPE78_06745</name>
</gene>
<sequence length="59" mass="6549">MLKKLSLTVVPDERETLLSFFCRMAALQGTEAFGFAMDIGINFKRIVDHDPEAIATFAA</sequence>
<dbReference type="RefSeq" id="WP_406721590.1">
    <property type="nucleotide sequence ID" value="NZ_CP135443.1"/>
</dbReference>
<keyword evidence="2" id="KW-1185">Reference proteome</keyword>
<evidence type="ECO:0000313" key="2">
    <source>
        <dbReference type="Proteomes" id="UP001623290"/>
    </source>
</evidence>
<dbReference type="Proteomes" id="UP001623290">
    <property type="component" value="Chromosome"/>
</dbReference>
<organism evidence="1 2">
    <name type="scientific">Thioclava litoralis</name>
    <dbReference type="NCBI Taxonomy" id="3076557"/>
    <lineage>
        <taxon>Bacteria</taxon>
        <taxon>Pseudomonadati</taxon>
        <taxon>Pseudomonadota</taxon>
        <taxon>Alphaproteobacteria</taxon>
        <taxon>Rhodobacterales</taxon>
        <taxon>Paracoccaceae</taxon>
        <taxon>Thioclava</taxon>
    </lineage>
</organism>
<evidence type="ECO:0000313" key="1">
    <source>
        <dbReference type="EMBL" id="WRY34974.1"/>
    </source>
</evidence>
<proteinExistence type="predicted"/>
<protein>
    <submittedName>
        <fullName evidence="1">Uncharacterized protein</fullName>
    </submittedName>
</protein>